<evidence type="ECO:0000313" key="2">
    <source>
        <dbReference type="Proteomes" id="UP000199152"/>
    </source>
</evidence>
<sequence length="164" mass="18496">MARKTMDCRMMPSESNCTVQISGEEDEVLELAAAHAVTTHGHTDGPELRRELQAGLRDEGELQLEAGAFVQLIEFHARDLDGFGEAVEQWRERMGREATARWGVVAADRDRPETYVELVAFPDHDAAMRNSEHPVTADFAKRMQEVTEGEAQFRNLDVVQVLRM</sequence>
<dbReference type="EMBL" id="FOSW01000014">
    <property type="protein sequence ID" value="SFL62803.1"/>
    <property type="molecule type" value="Genomic_DNA"/>
</dbReference>
<dbReference type="Pfam" id="PF06348">
    <property type="entry name" value="DUF1059"/>
    <property type="match status" value="1"/>
</dbReference>
<protein>
    <recommendedName>
        <fullName evidence="3">DUF1059 domain-containing protein</fullName>
    </recommendedName>
</protein>
<evidence type="ECO:0000313" key="1">
    <source>
        <dbReference type="EMBL" id="SFL62803.1"/>
    </source>
</evidence>
<organism evidence="1 2">
    <name type="scientific">Geodermatophilus ruber</name>
    <dbReference type="NCBI Taxonomy" id="504800"/>
    <lineage>
        <taxon>Bacteria</taxon>
        <taxon>Bacillati</taxon>
        <taxon>Actinomycetota</taxon>
        <taxon>Actinomycetes</taxon>
        <taxon>Geodermatophilales</taxon>
        <taxon>Geodermatophilaceae</taxon>
        <taxon>Geodermatophilus</taxon>
    </lineage>
</organism>
<proteinExistence type="predicted"/>
<dbReference type="OrthoDB" id="9182871at2"/>
<dbReference type="Proteomes" id="UP000199152">
    <property type="component" value="Unassembled WGS sequence"/>
</dbReference>
<gene>
    <name evidence="1" type="ORF">SAMN04488085_11496</name>
</gene>
<dbReference type="InParanoid" id="A0A1I4J9E5"/>
<reference evidence="1 2" key="1">
    <citation type="submission" date="2016-10" db="EMBL/GenBank/DDBJ databases">
        <authorList>
            <person name="de Groot N.N."/>
        </authorList>
    </citation>
    <scope>NUCLEOTIDE SEQUENCE [LARGE SCALE GENOMIC DNA]</scope>
    <source>
        <strain evidence="1 2">DSM 45317</strain>
    </source>
</reference>
<keyword evidence="2" id="KW-1185">Reference proteome</keyword>
<name>A0A1I4J9E5_9ACTN</name>
<dbReference type="RefSeq" id="WP_091328431.1">
    <property type="nucleotide sequence ID" value="NZ_FOSW01000014.1"/>
</dbReference>
<dbReference type="STRING" id="504800.SAMN04488085_11496"/>
<evidence type="ECO:0008006" key="3">
    <source>
        <dbReference type="Google" id="ProtNLM"/>
    </source>
</evidence>
<dbReference type="AlphaFoldDB" id="A0A1I4J9E5"/>
<dbReference type="InterPro" id="IPR009409">
    <property type="entry name" value="DUF1059"/>
</dbReference>
<accession>A0A1I4J9E5</accession>